<dbReference type="STRING" id="4096.A0A1U7Y0K5"/>
<name>A0A1U7Y0K5_NICSY</name>
<dbReference type="SUPFAM" id="SSF52058">
    <property type="entry name" value="L domain-like"/>
    <property type="match status" value="1"/>
</dbReference>
<gene>
    <name evidence="2" type="primary">LOC104243211</name>
</gene>
<organism evidence="1 2">
    <name type="scientific">Nicotiana sylvestris</name>
    <name type="common">Wood tobacco</name>
    <name type="synonym">South American tobacco</name>
    <dbReference type="NCBI Taxonomy" id="4096"/>
    <lineage>
        <taxon>Eukaryota</taxon>
        <taxon>Viridiplantae</taxon>
        <taxon>Streptophyta</taxon>
        <taxon>Embryophyta</taxon>
        <taxon>Tracheophyta</taxon>
        <taxon>Spermatophyta</taxon>
        <taxon>Magnoliopsida</taxon>
        <taxon>eudicotyledons</taxon>
        <taxon>Gunneridae</taxon>
        <taxon>Pentapetalae</taxon>
        <taxon>asterids</taxon>
        <taxon>lamiids</taxon>
        <taxon>Solanales</taxon>
        <taxon>Solanaceae</taxon>
        <taxon>Nicotianoideae</taxon>
        <taxon>Nicotianeae</taxon>
        <taxon>Nicotiana</taxon>
    </lineage>
</organism>
<accession>A0A1U7Y0K5</accession>
<keyword evidence="1" id="KW-1185">Reference proteome</keyword>
<dbReference type="eggNOG" id="KOG4658">
    <property type="taxonomic scope" value="Eukaryota"/>
</dbReference>
<dbReference type="AlphaFoldDB" id="A0A1U7Y0K5"/>
<dbReference type="InterPro" id="IPR032675">
    <property type="entry name" value="LRR_dom_sf"/>
</dbReference>
<reference evidence="2" key="2">
    <citation type="submission" date="2025-08" db="UniProtKB">
        <authorList>
            <consortium name="RefSeq"/>
        </authorList>
    </citation>
    <scope>IDENTIFICATION</scope>
    <source>
        <tissue evidence="2">Leaf</tissue>
    </source>
</reference>
<dbReference type="PANTHER" id="PTHR15140:SF56">
    <property type="entry name" value="NB-ARC DOMAIN-CONTAINING PROTEIN"/>
    <property type="match status" value="1"/>
</dbReference>
<proteinExistence type="predicted"/>
<protein>
    <submittedName>
        <fullName evidence="2">Uncharacterized protein LOC104243211</fullName>
    </submittedName>
</protein>
<dbReference type="Gene3D" id="3.80.10.10">
    <property type="entry name" value="Ribonuclease Inhibitor"/>
    <property type="match status" value="1"/>
</dbReference>
<evidence type="ECO:0000313" key="2">
    <source>
        <dbReference type="RefSeq" id="XP_009796673.1"/>
    </source>
</evidence>
<dbReference type="RefSeq" id="XP_009796673.1">
    <property type="nucleotide sequence ID" value="XM_009798371.1"/>
</dbReference>
<sequence>MEKTQFSASSRVGIAVSISLSSSVTLGVKQSNADISSDALLCLFHIVLVGPLLSHLNVARQKFLLETPDLKKLCVRGKIDALLETSKDGSSSGLFSNIGKLDCLEKLKLVNDTRQSRKQLHLPPAYIFPQKLKKLTLIDTGFEWKDMSILGLLEYLEVLKLKENAFTGQSWEPEDGGFPRLQVLWIERTDLSSWKASSGNFPRLKRLVLIACDNLNELPAELADVENLQLLELQSTSVSAAKSARAILKKKQEKEGSGFKLSVFPPDLGL</sequence>
<dbReference type="Proteomes" id="UP000189701">
    <property type="component" value="Unplaced"/>
</dbReference>
<reference evidence="1" key="1">
    <citation type="journal article" date="2013" name="Genome Biol.">
        <title>Reference genomes and transcriptomes of Nicotiana sylvestris and Nicotiana tomentosiformis.</title>
        <authorList>
            <person name="Sierro N."/>
            <person name="Battey J.N."/>
            <person name="Ouadi S."/>
            <person name="Bovet L."/>
            <person name="Goepfert S."/>
            <person name="Bakaher N."/>
            <person name="Peitsch M.C."/>
            <person name="Ivanov N.V."/>
        </authorList>
    </citation>
    <scope>NUCLEOTIDE SEQUENCE [LARGE SCALE GENOMIC DNA]</scope>
</reference>
<evidence type="ECO:0000313" key="1">
    <source>
        <dbReference type="Proteomes" id="UP000189701"/>
    </source>
</evidence>
<dbReference type="PANTHER" id="PTHR15140">
    <property type="entry name" value="TUBULIN-SPECIFIC CHAPERONE E"/>
    <property type="match status" value="1"/>
</dbReference>